<gene>
    <name evidence="4" type="ORF">KP509_27G037800</name>
</gene>
<dbReference type="EMBL" id="CM035432">
    <property type="protein sequence ID" value="KAH7295224.1"/>
    <property type="molecule type" value="Genomic_DNA"/>
</dbReference>
<evidence type="ECO:0000313" key="4">
    <source>
        <dbReference type="EMBL" id="KAH7295224.1"/>
    </source>
</evidence>
<keyword evidence="2" id="KW-0732">Signal</keyword>
<protein>
    <recommendedName>
        <fullName evidence="3">Hydrophobic seed protein domain-containing protein</fullName>
    </recommendedName>
</protein>
<dbReference type="AlphaFoldDB" id="A0A8T2RHD9"/>
<evidence type="ECO:0000313" key="5">
    <source>
        <dbReference type="Proteomes" id="UP000825935"/>
    </source>
</evidence>
<dbReference type="SUPFAM" id="SSF47699">
    <property type="entry name" value="Bifunctional inhibitor/lipid-transfer protein/seed storage 2S albumin"/>
    <property type="match status" value="1"/>
</dbReference>
<evidence type="ECO:0000256" key="2">
    <source>
        <dbReference type="SAM" id="SignalP"/>
    </source>
</evidence>
<feature type="chain" id="PRO_5035860440" description="Hydrophobic seed protein domain-containing protein" evidence="2">
    <location>
        <begin position="26"/>
        <end position="149"/>
    </location>
</feature>
<reference evidence="4 5" key="1">
    <citation type="submission" date="2021-08" db="EMBL/GenBank/DDBJ databases">
        <title>WGS assembly of Ceratopteris richardii.</title>
        <authorList>
            <person name="Marchant D.B."/>
            <person name="Chen G."/>
            <person name="Jenkins J."/>
            <person name="Shu S."/>
            <person name="Leebens-Mack J."/>
            <person name="Grimwood J."/>
            <person name="Schmutz J."/>
            <person name="Soltis P."/>
            <person name="Soltis D."/>
            <person name="Chen Z.-H."/>
        </authorList>
    </citation>
    <scope>NUCLEOTIDE SEQUENCE [LARGE SCALE GENOMIC DNA]</scope>
    <source>
        <strain evidence="4">Whitten #5841</strain>
        <tissue evidence="4">Leaf</tissue>
    </source>
</reference>
<dbReference type="InterPro" id="IPR036312">
    <property type="entry name" value="Bifun_inhib/LTP/seed_sf"/>
</dbReference>
<feature type="domain" description="Hydrophobic seed protein" evidence="3">
    <location>
        <begin position="66"/>
        <end position="148"/>
    </location>
</feature>
<comment type="caution">
    <text evidence="4">The sequence shown here is derived from an EMBL/GenBank/DDBJ whole genome shotgun (WGS) entry which is preliminary data.</text>
</comment>
<dbReference type="OMA" id="CHKTCPL"/>
<dbReference type="OrthoDB" id="696558at2759"/>
<organism evidence="4 5">
    <name type="scientific">Ceratopteris richardii</name>
    <name type="common">Triangle waterfern</name>
    <dbReference type="NCBI Taxonomy" id="49495"/>
    <lineage>
        <taxon>Eukaryota</taxon>
        <taxon>Viridiplantae</taxon>
        <taxon>Streptophyta</taxon>
        <taxon>Embryophyta</taxon>
        <taxon>Tracheophyta</taxon>
        <taxon>Polypodiopsida</taxon>
        <taxon>Polypodiidae</taxon>
        <taxon>Polypodiales</taxon>
        <taxon>Pteridineae</taxon>
        <taxon>Pteridaceae</taxon>
        <taxon>Parkerioideae</taxon>
        <taxon>Ceratopteris</taxon>
    </lineage>
</organism>
<dbReference type="Proteomes" id="UP000825935">
    <property type="component" value="Chromosome 27"/>
</dbReference>
<dbReference type="InterPro" id="IPR027923">
    <property type="entry name" value="Hydrophob_seed_dom"/>
</dbReference>
<dbReference type="Gene3D" id="1.10.110.10">
    <property type="entry name" value="Plant lipid-transfer and hydrophobic proteins"/>
    <property type="match status" value="1"/>
</dbReference>
<dbReference type="InterPro" id="IPR051636">
    <property type="entry name" value="Plant_LTP/defense-related"/>
</dbReference>
<name>A0A8T2RHD9_CERRI</name>
<dbReference type="PANTHER" id="PTHR31731">
    <property type="match status" value="1"/>
</dbReference>
<dbReference type="PROSITE" id="PS51257">
    <property type="entry name" value="PROKAR_LIPOPROTEIN"/>
    <property type="match status" value="1"/>
</dbReference>
<sequence length="149" mass="14541">MASFKPSPFVLLSIWVIVSAIAASACPTCEESPLPKHHGSGGKGGSSGPGGGPAGGSPAGGGGGATCPVSIVKLNVCSPLLGGILGSPVGSDCCALLGLLGVDVDICLCLALEANVLGIIDINIPRLDIIAKIVTACGRTLPPNFRCPA</sequence>
<evidence type="ECO:0000256" key="1">
    <source>
        <dbReference type="SAM" id="MobiDB-lite"/>
    </source>
</evidence>
<feature type="compositionally biased region" description="Gly residues" evidence="1">
    <location>
        <begin position="41"/>
        <end position="59"/>
    </location>
</feature>
<dbReference type="Pfam" id="PF14547">
    <property type="entry name" value="Hydrophob_seed"/>
    <property type="match status" value="1"/>
</dbReference>
<keyword evidence="5" id="KW-1185">Reference proteome</keyword>
<feature type="signal peptide" evidence="2">
    <location>
        <begin position="1"/>
        <end position="25"/>
    </location>
</feature>
<accession>A0A8T2RHD9</accession>
<evidence type="ECO:0000259" key="3">
    <source>
        <dbReference type="Pfam" id="PF14547"/>
    </source>
</evidence>
<feature type="region of interest" description="Disordered" evidence="1">
    <location>
        <begin position="34"/>
        <end position="59"/>
    </location>
</feature>
<proteinExistence type="predicted"/>